<sequence length="223" mass="24620">MLIILIGAQGSGKGTQAKALSQELGIPHVASGDLFRKEVAEGTELGLKAKDYLDRGELVPDELTITMILGRLARPDCARGALLDGFPRTIPQAEALDKGLQAVQRQVDLAVYLEVPREELVRRLAGRYICRACQHVYNIYSKPPKVPGVCDIDGSELYQRSDDVGEAVERRLDIFFKETIRLLDYYATQGKLVKVNGNQSIDEVHQELLSTIKGYEQGQHGSA</sequence>
<comment type="subcellular location">
    <subcellularLocation>
        <location evidence="6 8">Cytoplasm</location>
    </subcellularLocation>
</comment>
<feature type="binding site" evidence="6">
    <location>
        <position position="130"/>
    </location>
    <ligand>
        <name>Zn(2+)</name>
        <dbReference type="ChEBI" id="CHEBI:29105"/>
        <note>structural</note>
    </ligand>
</feature>
<feature type="binding site" evidence="6">
    <location>
        <position position="160"/>
    </location>
    <ligand>
        <name>AMP</name>
        <dbReference type="ChEBI" id="CHEBI:456215"/>
    </ligand>
</feature>
<dbReference type="FunFam" id="3.40.50.300:FF:000106">
    <property type="entry name" value="Adenylate kinase mitochondrial"/>
    <property type="match status" value="1"/>
</dbReference>
<dbReference type="AlphaFoldDB" id="A0A328VIM7"/>
<dbReference type="EC" id="2.7.4.3" evidence="6 8"/>
<dbReference type="InterPro" id="IPR007862">
    <property type="entry name" value="Adenylate_kinase_lid-dom"/>
</dbReference>
<comment type="subunit">
    <text evidence="6 8">Monomer.</text>
</comment>
<dbReference type="Gene3D" id="3.40.50.300">
    <property type="entry name" value="P-loop containing nucleotide triphosphate hydrolases"/>
    <property type="match status" value="1"/>
</dbReference>
<dbReference type="GO" id="GO:0004017">
    <property type="term" value="F:AMP kinase activity"/>
    <property type="evidence" value="ECO:0007669"/>
    <property type="project" value="UniProtKB-UniRule"/>
</dbReference>
<feature type="region of interest" description="NMP" evidence="6">
    <location>
        <begin position="30"/>
        <end position="59"/>
    </location>
</feature>
<dbReference type="GO" id="GO:0005737">
    <property type="term" value="C:cytoplasm"/>
    <property type="evidence" value="ECO:0007669"/>
    <property type="project" value="UniProtKB-SubCell"/>
</dbReference>
<gene>
    <name evidence="6" type="primary">adk</name>
    <name evidence="10" type="ORF">A4R35_17340</name>
</gene>
<dbReference type="GO" id="GO:0005524">
    <property type="term" value="F:ATP binding"/>
    <property type="evidence" value="ECO:0007669"/>
    <property type="project" value="UniProtKB-UniRule"/>
</dbReference>
<feature type="binding site" evidence="6">
    <location>
        <begin position="136"/>
        <end position="137"/>
    </location>
    <ligand>
        <name>ATP</name>
        <dbReference type="ChEBI" id="CHEBI:30616"/>
    </ligand>
</feature>
<comment type="pathway">
    <text evidence="6">Purine metabolism; AMP biosynthesis via salvage pathway; AMP from ADP: step 1/1.</text>
</comment>
<dbReference type="SUPFAM" id="SSF52540">
    <property type="entry name" value="P-loop containing nucleoside triphosphate hydrolases"/>
    <property type="match status" value="1"/>
</dbReference>
<evidence type="ECO:0000256" key="2">
    <source>
        <dbReference type="ARBA" id="ARBA00022727"/>
    </source>
</evidence>
<keyword evidence="1 6" id="KW-0808">Transferase</keyword>
<dbReference type="InterPro" id="IPR033690">
    <property type="entry name" value="Adenylat_kinase_CS"/>
</dbReference>
<keyword evidence="2 6" id="KW-0545">Nucleotide biosynthesis</keyword>
<proteinExistence type="inferred from homology"/>
<feature type="binding site" evidence="6">
    <location>
        <position position="150"/>
    </location>
    <ligand>
        <name>Zn(2+)</name>
        <dbReference type="ChEBI" id="CHEBI:29105"/>
        <note>structural</note>
    </ligand>
</feature>
<dbReference type="Pfam" id="PF00406">
    <property type="entry name" value="ADK"/>
    <property type="match status" value="1"/>
</dbReference>
<dbReference type="RefSeq" id="WP_112431576.1">
    <property type="nucleotide sequence ID" value="NZ_MCIF01000002.1"/>
</dbReference>
<feature type="binding site" evidence="6">
    <location>
        <position position="31"/>
    </location>
    <ligand>
        <name>AMP</name>
        <dbReference type="ChEBI" id="CHEBI:456215"/>
    </ligand>
</feature>
<dbReference type="Proteomes" id="UP000248706">
    <property type="component" value="Unassembled WGS sequence"/>
</dbReference>
<evidence type="ECO:0000256" key="3">
    <source>
        <dbReference type="ARBA" id="ARBA00022741"/>
    </source>
</evidence>
<feature type="binding site" evidence="6">
    <location>
        <begin position="57"/>
        <end position="59"/>
    </location>
    <ligand>
        <name>AMP</name>
        <dbReference type="ChEBI" id="CHEBI:456215"/>
    </ligand>
</feature>
<comment type="catalytic activity">
    <reaction evidence="6 8">
        <text>AMP + ATP = 2 ADP</text>
        <dbReference type="Rhea" id="RHEA:12973"/>
        <dbReference type="ChEBI" id="CHEBI:30616"/>
        <dbReference type="ChEBI" id="CHEBI:456215"/>
        <dbReference type="ChEBI" id="CHEBI:456216"/>
        <dbReference type="EC" id="2.7.4.3"/>
    </reaction>
</comment>
<dbReference type="HAMAP" id="MF_00235">
    <property type="entry name" value="Adenylate_kinase_Adk"/>
    <property type="match status" value="1"/>
</dbReference>
<dbReference type="GO" id="GO:0044209">
    <property type="term" value="P:AMP salvage"/>
    <property type="evidence" value="ECO:0007669"/>
    <property type="project" value="UniProtKB-UniRule"/>
</dbReference>
<dbReference type="Pfam" id="PF05191">
    <property type="entry name" value="ADK_lid"/>
    <property type="match status" value="1"/>
</dbReference>
<dbReference type="InterPro" id="IPR006259">
    <property type="entry name" value="Adenyl_kin_sub"/>
</dbReference>
<feature type="domain" description="Adenylate kinase active site lid" evidence="9">
    <location>
        <begin position="127"/>
        <end position="162"/>
    </location>
</feature>
<feature type="region of interest" description="LID" evidence="6">
    <location>
        <begin position="126"/>
        <end position="163"/>
    </location>
</feature>
<comment type="caution">
    <text evidence="10">The sequence shown here is derived from an EMBL/GenBank/DDBJ whole genome shotgun (WGS) entry which is preliminary data.</text>
</comment>
<dbReference type="GO" id="GO:0008270">
    <property type="term" value="F:zinc ion binding"/>
    <property type="evidence" value="ECO:0007669"/>
    <property type="project" value="UniProtKB-UniRule"/>
</dbReference>
<accession>A0A328VIM7</accession>
<organism evidence="10 11">
    <name type="scientific">Thermogemmatispora tikiterensis</name>
    <dbReference type="NCBI Taxonomy" id="1825093"/>
    <lineage>
        <taxon>Bacteria</taxon>
        <taxon>Bacillati</taxon>
        <taxon>Chloroflexota</taxon>
        <taxon>Ktedonobacteria</taxon>
        <taxon>Thermogemmatisporales</taxon>
        <taxon>Thermogemmatisporaceae</taxon>
        <taxon>Thermogemmatispora</taxon>
    </lineage>
</organism>
<reference evidence="10 11" key="1">
    <citation type="submission" date="2016-08" db="EMBL/GenBank/DDBJ databases">
        <title>Analysis of Carbohydrate Active Enzymes in Thermogemmatispora T81 Reveals Carbohydrate Degradation Ability.</title>
        <authorList>
            <person name="Tomazini A."/>
            <person name="Lal S."/>
            <person name="Stott M."/>
            <person name="Henrissat B."/>
            <person name="Polikarpov I."/>
            <person name="Sparling R."/>
            <person name="Levin D.B."/>
        </authorList>
    </citation>
    <scope>NUCLEOTIDE SEQUENCE [LARGE SCALE GENOMIC DNA]</scope>
    <source>
        <strain evidence="10 11">T81</strain>
    </source>
</reference>
<evidence type="ECO:0000256" key="4">
    <source>
        <dbReference type="ARBA" id="ARBA00022777"/>
    </source>
</evidence>
<evidence type="ECO:0000256" key="1">
    <source>
        <dbReference type="ARBA" id="ARBA00022679"/>
    </source>
</evidence>
<comment type="function">
    <text evidence="6">Catalyzes the reversible transfer of the terminal phosphate group between ATP and AMP. Plays an important role in cellular energy homeostasis and in adenine nucleotide metabolism.</text>
</comment>
<keyword evidence="11" id="KW-1185">Reference proteome</keyword>
<evidence type="ECO:0000256" key="6">
    <source>
        <dbReference type="HAMAP-Rule" id="MF_00235"/>
    </source>
</evidence>
<dbReference type="PROSITE" id="PS00113">
    <property type="entry name" value="ADENYLATE_KINASE"/>
    <property type="match status" value="1"/>
</dbReference>
<dbReference type="PANTHER" id="PTHR23359">
    <property type="entry name" value="NUCLEOTIDE KINASE"/>
    <property type="match status" value="1"/>
</dbReference>
<keyword evidence="6" id="KW-0862">Zinc</keyword>
<feature type="binding site" evidence="6">
    <location>
        <begin position="10"/>
        <end position="15"/>
    </location>
    <ligand>
        <name>ATP</name>
        <dbReference type="ChEBI" id="CHEBI:30616"/>
    </ligand>
</feature>
<evidence type="ECO:0000259" key="9">
    <source>
        <dbReference type="Pfam" id="PF05191"/>
    </source>
</evidence>
<dbReference type="NCBIfam" id="NF001381">
    <property type="entry name" value="PRK00279.1-3"/>
    <property type="match status" value="1"/>
</dbReference>
<keyword evidence="6" id="KW-0479">Metal-binding</keyword>
<dbReference type="UniPathway" id="UPA00588">
    <property type="reaction ID" value="UER00649"/>
</dbReference>
<dbReference type="NCBIfam" id="TIGR01351">
    <property type="entry name" value="adk"/>
    <property type="match status" value="1"/>
</dbReference>
<feature type="binding site" evidence="6">
    <location>
        <position position="133"/>
    </location>
    <ligand>
        <name>Zn(2+)</name>
        <dbReference type="ChEBI" id="CHEBI:29105"/>
        <note>structural</note>
    </ligand>
</feature>
<feature type="binding site" evidence="6">
    <location>
        <position position="127"/>
    </location>
    <ligand>
        <name>ATP</name>
        <dbReference type="ChEBI" id="CHEBI:30616"/>
    </ligand>
</feature>
<feature type="binding site" evidence="6">
    <location>
        <position position="36"/>
    </location>
    <ligand>
        <name>AMP</name>
        <dbReference type="ChEBI" id="CHEBI:456215"/>
    </ligand>
</feature>
<evidence type="ECO:0000256" key="8">
    <source>
        <dbReference type="RuleBase" id="RU003331"/>
    </source>
</evidence>
<feature type="binding site" evidence="6">
    <location>
        <position position="153"/>
    </location>
    <ligand>
        <name>Zn(2+)</name>
        <dbReference type="ChEBI" id="CHEBI:29105"/>
        <note>structural</note>
    </ligand>
</feature>
<comment type="similarity">
    <text evidence="6 7">Belongs to the adenylate kinase family.</text>
</comment>
<protein>
    <recommendedName>
        <fullName evidence="6 8">Adenylate kinase</fullName>
        <shortName evidence="6">AK</shortName>
        <ecNumber evidence="6 8">2.7.4.3</ecNumber>
    </recommendedName>
    <alternativeName>
        <fullName evidence="6">ATP-AMP transphosphorylase</fullName>
    </alternativeName>
    <alternativeName>
        <fullName evidence="6">ATP:AMP phosphotransferase</fullName>
    </alternativeName>
    <alternativeName>
        <fullName evidence="6">Adenylate monophosphate kinase</fullName>
    </alternativeName>
</protein>
<dbReference type="OrthoDB" id="9805030at2"/>
<feature type="binding site" evidence="6">
    <location>
        <position position="199"/>
    </location>
    <ligand>
        <name>ATP</name>
        <dbReference type="ChEBI" id="CHEBI:30616"/>
    </ligand>
</feature>
<feature type="binding site" evidence="6">
    <location>
        <position position="92"/>
    </location>
    <ligand>
        <name>AMP</name>
        <dbReference type="ChEBI" id="CHEBI:456215"/>
    </ligand>
</feature>
<evidence type="ECO:0000313" key="11">
    <source>
        <dbReference type="Proteomes" id="UP000248706"/>
    </source>
</evidence>
<dbReference type="NCBIfam" id="NF011100">
    <property type="entry name" value="PRK14527.1"/>
    <property type="match status" value="1"/>
</dbReference>
<dbReference type="PRINTS" id="PR00094">
    <property type="entry name" value="ADENYLTKNASE"/>
</dbReference>
<keyword evidence="4 6" id="KW-0418">Kinase</keyword>
<feature type="binding site" evidence="6">
    <location>
        <begin position="85"/>
        <end position="88"/>
    </location>
    <ligand>
        <name>AMP</name>
        <dbReference type="ChEBI" id="CHEBI:456215"/>
    </ligand>
</feature>
<dbReference type="EMBL" id="MCIF01000002">
    <property type="protein sequence ID" value="RAQ97307.1"/>
    <property type="molecule type" value="Genomic_DNA"/>
</dbReference>
<evidence type="ECO:0000313" key="10">
    <source>
        <dbReference type="EMBL" id="RAQ97307.1"/>
    </source>
</evidence>
<name>A0A328VIM7_9CHLR</name>
<keyword evidence="5 6" id="KW-0067">ATP-binding</keyword>
<feature type="binding site" evidence="6">
    <location>
        <position position="171"/>
    </location>
    <ligand>
        <name>AMP</name>
        <dbReference type="ChEBI" id="CHEBI:456215"/>
    </ligand>
</feature>
<evidence type="ECO:0000256" key="5">
    <source>
        <dbReference type="ARBA" id="ARBA00022840"/>
    </source>
</evidence>
<keyword evidence="3 6" id="KW-0547">Nucleotide-binding</keyword>
<comment type="domain">
    <text evidence="6">Consists of three domains, a large central CORE domain and two small peripheral domains, NMPbind and LID, which undergo movements during catalysis. The LID domain closes over the site of phosphoryl transfer upon ATP binding. Assembling and dissambling the active center during each catalytic cycle provides an effective means to prevent ATP hydrolysis. Some bacteria have evolved a zinc-coordinating structure that stabilizes the LID domain.</text>
</comment>
<keyword evidence="6" id="KW-0963">Cytoplasm</keyword>
<evidence type="ECO:0000256" key="7">
    <source>
        <dbReference type="RuleBase" id="RU003330"/>
    </source>
</evidence>
<dbReference type="NCBIfam" id="NF001380">
    <property type="entry name" value="PRK00279.1-2"/>
    <property type="match status" value="1"/>
</dbReference>
<dbReference type="InterPro" id="IPR000850">
    <property type="entry name" value="Adenylat/UMP-CMP_kin"/>
</dbReference>
<dbReference type="InterPro" id="IPR027417">
    <property type="entry name" value="P-loop_NTPase"/>
</dbReference>
<dbReference type="CDD" id="cd01428">
    <property type="entry name" value="ADK"/>
    <property type="match status" value="1"/>
</dbReference>